<evidence type="ECO:0000256" key="5">
    <source>
        <dbReference type="ARBA" id="ARBA00023163"/>
    </source>
</evidence>
<comment type="similarity">
    <text evidence="1 6">Belongs to the NusB family.</text>
</comment>
<dbReference type="SUPFAM" id="SSF48013">
    <property type="entry name" value="NusB-like"/>
    <property type="match status" value="1"/>
</dbReference>
<name>A0A212J367_9BACT</name>
<sequence length="165" mass="18427">MAKGKSATRRGERELAFQVLYGLSFTPARDIDDLRRIFRISPDYLARWEGQEPPSHPSGFAWELVAGVWSKSDELDASISNFSRNWRVDRMGRVELTLLRLAVFEIMYRNDVPPKVAINEALELSRQFGEGNAKSFINGILDAVAKALETGGISRPAADPSTISE</sequence>
<accession>A0A212J367</accession>
<dbReference type="GO" id="GO:0006353">
    <property type="term" value="P:DNA-templated transcription termination"/>
    <property type="evidence" value="ECO:0007669"/>
    <property type="project" value="UniProtKB-UniRule"/>
</dbReference>
<organism evidence="8">
    <name type="scientific">uncultured Desulfovibrio sp</name>
    <dbReference type="NCBI Taxonomy" id="167968"/>
    <lineage>
        <taxon>Bacteria</taxon>
        <taxon>Pseudomonadati</taxon>
        <taxon>Thermodesulfobacteriota</taxon>
        <taxon>Desulfovibrionia</taxon>
        <taxon>Desulfovibrionales</taxon>
        <taxon>Desulfovibrionaceae</taxon>
        <taxon>Desulfovibrio</taxon>
        <taxon>environmental samples</taxon>
    </lineage>
</organism>
<keyword evidence="2 6" id="KW-0889">Transcription antitermination</keyword>
<evidence type="ECO:0000256" key="1">
    <source>
        <dbReference type="ARBA" id="ARBA00005952"/>
    </source>
</evidence>
<keyword evidence="3 6" id="KW-0694">RNA-binding</keyword>
<evidence type="ECO:0000256" key="2">
    <source>
        <dbReference type="ARBA" id="ARBA00022814"/>
    </source>
</evidence>
<gene>
    <name evidence="6 8" type="primary">nusB</name>
    <name evidence="8" type="ORF">KM92DES2_10458</name>
</gene>
<dbReference type="AlphaFoldDB" id="A0A212J367"/>
<dbReference type="RefSeq" id="WP_192111382.1">
    <property type="nucleotide sequence ID" value="NZ_CABUEN010000004.1"/>
</dbReference>
<evidence type="ECO:0000256" key="3">
    <source>
        <dbReference type="ARBA" id="ARBA00022884"/>
    </source>
</evidence>
<dbReference type="NCBIfam" id="TIGR01951">
    <property type="entry name" value="nusB"/>
    <property type="match status" value="1"/>
</dbReference>
<dbReference type="InterPro" id="IPR035926">
    <property type="entry name" value="NusB-like_sf"/>
</dbReference>
<dbReference type="GO" id="GO:0031564">
    <property type="term" value="P:transcription antitermination"/>
    <property type="evidence" value="ECO:0007669"/>
    <property type="project" value="UniProtKB-KW"/>
</dbReference>
<feature type="domain" description="NusB/RsmB/TIM44" evidence="7">
    <location>
        <begin position="12"/>
        <end position="146"/>
    </location>
</feature>
<reference evidence="8" key="1">
    <citation type="submission" date="2016-04" db="EMBL/GenBank/DDBJ databases">
        <authorList>
            <person name="Evans L.H."/>
            <person name="Alamgir A."/>
            <person name="Owens N."/>
            <person name="Weber N.D."/>
            <person name="Virtaneva K."/>
            <person name="Barbian K."/>
            <person name="Babar A."/>
            <person name="Rosenke K."/>
        </authorList>
    </citation>
    <scope>NUCLEOTIDE SEQUENCE</scope>
    <source>
        <strain evidence="8">92-2</strain>
    </source>
</reference>
<dbReference type="Gene3D" id="1.10.940.10">
    <property type="entry name" value="NusB-like"/>
    <property type="match status" value="1"/>
</dbReference>
<evidence type="ECO:0000256" key="6">
    <source>
        <dbReference type="HAMAP-Rule" id="MF_00073"/>
    </source>
</evidence>
<proteinExistence type="inferred from homology"/>
<dbReference type="Pfam" id="PF01029">
    <property type="entry name" value="NusB"/>
    <property type="match status" value="1"/>
</dbReference>
<dbReference type="InterPro" id="IPR011605">
    <property type="entry name" value="NusB_fam"/>
</dbReference>
<evidence type="ECO:0000256" key="4">
    <source>
        <dbReference type="ARBA" id="ARBA00023015"/>
    </source>
</evidence>
<dbReference type="GO" id="GO:0003723">
    <property type="term" value="F:RNA binding"/>
    <property type="evidence" value="ECO:0007669"/>
    <property type="project" value="UniProtKB-UniRule"/>
</dbReference>
<dbReference type="InterPro" id="IPR006027">
    <property type="entry name" value="NusB_RsmB_TIM44"/>
</dbReference>
<keyword evidence="4 6" id="KW-0805">Transcription regulation</keyword>
<dbReference type="EMBL" id="FLUP01000001">
    <property type="protein sequence ID" value="SBV93867.1"/>
    <property type="molecule type" value="Genomic_DNA"/>
</dbReference>
<evidence type="ECO:0000313" key="8">
    <source>
        <dbReference type="EMBL" id="SBV93867.1"/>
    </source>
</evidence>
<dbReference type="GO" id="GO:0005829">
    <property type="term" value="C:cytosol"/>
    <property type="evidence" value="ECO:0007669"/>
    <property type="project" value="TreeGrafter"/>
</dbReference>
<dbReference type="HAMAP" id="MF_00073">
    <property type="entry name" value="NusB"/>
    <property type="match status" value="1"/>
</dbReference>
<comment type="function">
    <text evidence="6">Involved in transcription antitermination. Required for transcription of ribosomal RNA (rRNA) genes. Binds specifically to the boxA antiterminator sequence of the ribosomal RNA (rrn) operons.</text>
</comment>
<evidence type="ECO:0000259" key="7">
    <source>
        <dbReference type="Pfam" id="PF01029"/>
    </source>
</evidence>
<keyword evidence="5 6" id="KW-0804">Transcription</keyword>
<dbReference type="PANTHER" id="PTHR11078:SF3">
    <property type="entry name" value="ANTITERMINATION NUSB DOMAIN-CONTAINING PROTEIN"/>
    <property type="match status" value="1"/>
</dbReference>
<dbReference type="PANTHER" id="PTHR11078">
    <property type="entry name" value="N UTILIZATION SUBSTANCE PROTEIN B-RELATED"/>
    <property type="match status" value="1"/>
</dbReference>
<protein>
    <recommendedName>
        <fullName evidence="6">Transcription antitermination protein NusB</fullName>
    </recommendedName>
    <alternativeName>
        <fullName evidence="6">Antitermination factor NusB</fullName>
    </alternativeName>
</protein>